<sequence length="88" mass="9766">MCKQCSHKHGTFHVPHWSVSQVKNAIPDRLFARSALLSLYYTARDILMAASLALAASKADAFLADYRAGLLPPFRLYISAARALVWCT</sequence>
<dbReference type="Proteomes" id="UP000308199">
    <property type="component" value="Unassembled WGS sequence"/>
</dbReference>
<reference evidence="1 2" key="1">
    <citation type="submission" date="2019-02" db="EMBL/GenBank/DDBJ databases">
        <title>Genome sequencing of the rare red list fungi Phellinidium pouzarii.</title>
        <authorList>
            <person name="Buettner E."/>
            <person name="Kellner H."/>
        </authorList>
    </citation>
    <scope>NUCLEOTIDE SEQUENCE [LARGE SCALE GENOMIC DNA]</scope>
    <source>
        <strain evidence="1 2">DSM 108285</strain>
    </source>
</reference>
<gene>
    <name evidence="1" type="ORF">EW145_g8442</name>
</gene>
<accession>A0A4S4K724</accession>
<organism evidence="1 2">
    <name type="scientific">Phellinidium pouzarii</name>
    <dbReference type="NCBI Taxonomy" id="167371"/>
    <lineage>
        <taxon>Eukaryota</taxon>
        <taxon>Fungi</taxon>
        <taxon>Dikarya</taxon>
        <taxon>Basidiomycota</taxon>
        <taxon>Agaricomycotina</taxon>
        <taxon>Agaricomycetes</taxon>
        <taxon>Hymenochaetales</taxon>
        <taxon>Hymenochaetaceae</taxon>
        <taxon>Phellinidium</taxon>
    </lineage>
</organism>
<proteinExistence type="predicted"/>
<dbReference type="EMBL" id="SGPK01001366">
    <property type="protein sequence ID" value="THG93200.1"/>
    <property type="molecule type" value="Genomic_DNA"/>
</dbReference>
<comment type="caution">
    <text evidence="1">The sequence shown here is derived from an EMBL/GenBank/DDBJ whole genome shotgun (WGS) entry which is preliminary data.</text>
</comment>
<name>A0A4S4K724_9AGAM</name>
<evidence type="ECO:0000313" key="1">
    <source>
        <dbReference type="EMBL" id="THG93200.1"/>
    </source>
</evidence>
<keyword evidence="2" id="KW-1185">Reference proteome</keyword>
<evidence type="ECO:0000313" key="2">
    <source>
        <dbReference type="Proteomes" id="UP000308199"/>
    </source>
</evidence>
<dbReference type="OrthoDB" id="1461976at2759"/>
<protein>
    <submittedName>
        <fullName evidence="1">Uncharacterized protein</fullName>
    </submittedName>
</protein>
<dbReference type="AlphaFoldDB" id="A0A4S4K724"/>